<proteinExistence type="predicted"/>
<protein>
    <submittedName>
        <fullName evidence="1">Uncharacterized protein</fullName>
    </submittedName>
</protein>
<keyword evidence="2" id="KW-1185">Reference proteome</keyword>
<evidence type="ECO:0000313" key="2">
    <source>
        <dbReference type="Proteomes" id="UP001172386"/>
    </source>
</evidence>
<sequence length="94" mass="9680">MSAESIQAAASVASETSCAYIKAHPYQSIFMALNIGLAPVLGSGWLTAPLLNAIGFGPLGPIAGSLATWYQSSFLGAYIPAGSLFAWAQKLAMT</sequence>
<reference evidence="1" key="1">
    <citation type="submission" date="2022-10" db="EMBL/GenBank/DDBJ databases">
        <title>Culturing micro-colonial fungi from biological soil crusts in the Mojave desert and describing Neophaeococcomyces mojavensis, and introducing the new genera and species Taxawa tesnikishii.</title>
        <authorList>
            <person name="Kurbessoian T."/>
            <person name="Stajich J.E."/>
        </authorList>
    </citation>
    <scope>NUCLEOTIDE SEQUENCE</scope>
    <source>
        <strain evidence="1">JES_112</strain>
    </source>
</reference>
<accession>A0ACC3A2V9</accession>
<name>A0ACC3A2V9_9EURO</name>
<gene>
    <name evidence="1" type="ORF">H2198_006431</name>
</gene>
<dbReference type="EMBL" id="JAPDRQ010000118">
    <property type="protein sequence ID" value="KAJ9654555.1"/>
    <property type="molecule type" value="Genomic_DNA"/>
</dbReference>
<dbReference type="Proteomes" id="UP001172386">
    <property type="component" value="Unassembled WGS sequence"/>
</dbReference>
<organism evidence="1 2">
    <name type="scientific">Neophaeococcomyces mojaviensis</name>
    <dbReference type="NCBI Taxonomy" id="3383035"/>
    <lineage>
        <taxon>Eukaryota</taxon>
        <taxon>Fungi</taxon>
        <taxon>Dikarya</taxon>
        <taxon>Ascomycota</taxon>
        <taxon>Pezizomycotina</taxon>
        <taxon>Eurotiomycetes</taxon>
        <taxon>Chaetothyriomycetidae</taxon>
        <taxon>Chaetothyriales</taxon>
        <taxon>Chaetothyriales incertae sedis</taxon>
        <taxon>Neophaeococcomyces</taxon>
    </lineage>
</organism>
<evidence type="ECO:0000313" key="1">
    <source>
        <dbReference type="EMBL" id="KAJ9654555.1"/>
    </source>
</evidence>
<comment type="caution">
    <text evidence="1">The sequence shown here is derived from an EMBL/GenBank/DDBJ whole genome shotgun (WGS) entry which is preliminary data.</text>
</comment>